<proteinExistence type="predicted"/>
<evidence type="ECO:0000313" key="1">
    <source>
        <dbReference type="Proteomes" id="UP000887564"/>
    </source>
</evidence>
<sequence length="68" mass="7676">MIVLFVHLLHYSKIKGRKKEKTVEMIFFWPMFSLLVLHAFNSGKASIVKSLIQCSSFTNNAFIGGTLG</sequence>
<protein>
    <submittedName>
        <fullName evidence="2">Uncharacterized protein</fullName>
    </submittedName>
</protein>
<reference evidence="2" key="1">
    <citation type="submission" date="2022-11" db="UniProtKB">
        <authorList>
            <consortium name="WormBaseParasite"/>
        </authorList>
    </citation>
    <scope>IDENTIFICATION</scope>
</reference>
<dbReference type="WBParaSite" id="PEQ_0000283201-mRNA-1">
    <property type="protein sequence ID" value="PEQ_0000283201-mRNA-1"/>
    <property type="gene ID" value="PEQ_0000283201"/>
</dbReference>
<name>A0A914RLV0_PAREQ</name>
<dbReference type="Proteomes" id="UP000887564">
    <property type="component" value="Unplaced"/>
</dbReference>
<accession>A0A914RLV0</accession>
<keyword evidence="1" id="KW-1185">Reference proteome</keyword>
<dbReference type="AlphaFoldDB" id="A0A914RLV0"/>
<organism evidence="1 2">
    <name type="scientific">Parascaris equorum</name>
    <name type="common">Equine roundworm</name>
    <dbReference type="NCBI Taxonomy" id="6256"/>
    <lineage>
        <taxon>Eukaryota</taxon>
        <taxon>Metazoa</taxon>
        <taxon>Ecdysozoa</taxon>
        <taxon>Nematoda</taxon>
        <taxon>Chromadorea</taxon>
        <taxon>Rhabditida</taxon>
        <taxon>Spirurina</taxon>
        <taxon>Ascaridomorpha</taxon>
        <taxon>Ascaridoidea</taxon>
        <taxon>Ascarididae</taxon>
        <taxon>Parascaris</taxon>
    </lineage>
</organism>
<evidence type="ECO:0000313" key="2">
    <source>
        <dbReference type="WBParaSite" id="PEQ_0000283201-mRNA-1"/>
    </source>
</evidence>